<dbReference type="SUPFAM" id="SSF55781">
    <property type="entry name" value="GAF domain-like"/>
    <property type="match status" value="1"/>
</dbReference>
<keyword evidence="6" id="KW-0418">Kinase</keyword>
<keyword evidence="7" id="KW-0067">ATP-binding</keyword>
<dbReference type="Gene3D" id="3.30.450.20">
    <property type="entry name" value="PAS domain"/>
    <property type="match status" value="1"/>
</dbReference>
<dbReference type="InterPro" id="IPR036890">
    <property type="entry name" value="HATPase_C_sf"/>
</dbReference>
<dbReference type="PANTHER" id="PTHR41523">
    <property type="entry name" value="TWO-COMPONENT SYSTEM SENSOR PROTEIN"/>
    <property type="match status" value="1"/>
</dbReference>
<dbReference type="SMART" id="SM00911">
    <property type="entry name" value="HWE_HK"/>
    <property type="match status" value="1"/>
</dbReference>
<dbReference type="PANTHER" id="PTHR41523:SF7">
    <property type="entry name" value="HISTIDINE KINASE"/>
    <property type="match status" value="1"/>
</dbReference>
<keyword evidence="5" id="KW-0547">Nucleotide-binding</keyword>
<evidence type="ECO:0000256" key="7">
    <source>
        <dbReference type="ARBA" id="ARBA00022840"/>
    </source>
</evidence>
<dbReference type="InterPro" id="IPR011102">
    <property type="entry name" value="Sig_transdc_His_kinase_HWE"/>
</dbReference>
<dbReference type="InterPro" id="IPR035965">
    <property type="entry name" value="PAS-like_dom_sf"/>
</dbReference>
<dbReference type="EMBL" id="MSPP01000005">
    <property type="protein sequence ID" value="OUD08382.1"/>
    <property type="molecule type" value="Genomic_DNA"/>
</dbReference>
<dbReference type="GO" id="GO:0005524">
    <property type="term" value="F:ATP binding"/>
    <property type="evidence" value="ECO:0007669"/>
    <property type="project" value="UniProtKB-KW"/>
</dbReference>
<keyword evidence="10" id="KW-1185">Reference proteome</keyword>
<accession>A0A251WVG4</accession>
<evidence type="ECO:0000256" key="1">
    <source>
        <dbReference type="ARBA" id="ARBA00000085"/>
    </source>
</evidence>
<gene>
    <name evidence="9" type="ORF">BVC71_12785</name>
</gene>
<dbReference type="Pfam" id="PF07536">
    <property type="entry name" value="HWE_HK"/>
    <property type="match status" value="1"/>
</dbReference>
<evidence type="ECO:0000313" key="10">
    <source>
        <dbReference type="Proteomes" id="UP000194664"/>
    </source>
</evidence>
<evidence type="ECO:0000256" key="3">
    <source>
        <dbReference type="ARBA" id="ARBA00022553"/>
    </source>
</evidence>
<dbReference type="NCBIfam" id="TIGR00229">
    <property type="entry name" value="sensory_box"/>
    <property type="match status" value="1"/>
</dbReference>
<feature type="domain" description="Signal transduction histidine kinase HWE region" evidence="8">
    <location>
        <begin position="374"/>
        <end position="456"/>
    </location>
</feature>
<dbReference type="Proteomes" id="UP000194664">
    <property type="component" value="Unassembled WGS sequence"/>
</dbReference>
<reference evidence="9 10" key="1">
    <citation type="submission" date="2016-12" db="EMBL/GenBank/DDBJ databases">
        <title>The draft genome sequence of HSLHS2.</title>
        <authorList>
            <person name="Hu D."/>
            <person name="Wang L."/>
            <person name="Shao Z."/>
        </authorList>
    </citation>
    <scope>NUCLEOTIDE SEQUENCE [LARGE SCALE GENOMIC DNA]</scope>
    <source>
        <strain evidence="9">MCCC 1A06712</strain>
    </source>
</reference>
<comment type="caution">
    <text evidence="9">The sequence shown here is derived from an EMBL/GenBank/DDBJ whole genome shotgun (WGS) entry which is preliminary data.</text>
</comment>
<comment type="catalytic activity">
    <reaction evidence="1">
        <text>ATP + protein L-histidine = ADP + protein N-phospho-L-histidine.</text>
        <dbReference type="EC" id="2.7.13.3"/>
    </reaction>
</comment>
<dbReference type="Gene3D" id="3.30.565.10">
    <property type="entry name" value="Histidine kinase-like ATPase, C-terminal domain"/>
    <property type="match status" value="1"/>
</dbReference>
<evidence type="ECO:0000259" key="8">
    <source>
        <dbReference type="SMART" id="SM00911"/>
    </source>
</evidence>
<evidence type="ECO:0000256" key="2">
    <source>
        <dbReference type="ARBA" id="ARBA00012438"/>
    </source>
</evidence>
<protein>
    <recommendedName>
        <fullName evidence="2">histidine kinase</fullName>
        <ecNumber evidence="2">2.7.13.3</ecNumber>
    </recommendedName>
</protein>
<evidence type="ECO:0000313" key="9">
    <source>
        <dbReference type="EMBL" id="OUD08382.1"/>
    </source>
</evidence>
<dbReference type="GO" id="GO:0004673">
    <property type="term" value="F:protein histidine kinase activity"/>
    <property type="evidence" value="ECO:0007669"/>
    <property type="project" value="UniProtKB-EC"/>
</dbReference>
<keyword evidence="3" id="KW-0597">Phosphoprotein</keyword>
<organism evidence="9 10">
    <name type="scientific">Marivivens niveibacter</name>
    <dbReference type="NCBI Taxonomy" id="1930667"/>
    <lineage>
        <taxon>Bacteria</taxon>
        <taxon>Pseudomonadati</taxon>
        <taxon>Pseudomonadota</taxon>
        <taxon>Alphaproteobacteria</taxon>
        <taxon>Rhodobacterales</taxon>
        <taxon>Paracoccaceae</taxon>
        <taxon>Marivivens group</taxon>
        <taxon>Marivivens</taxon>
    </lineage>
</organism>
<name>A0A251WVG4_9RHOB</name>
<sequence length="565" mass="62644">MLEKTYAKLLTNSRLTENNSDRLGPDLLADLDRVQKGNRSITRRIPMQGTQFIRQIEQKDDGFSIFLKMDVTAAQNEIERQQFLAAHAELAKSYAMIGLSDNPTAALQSICDYLGTMFSDCRVGIVLFDQDQKRGILAAGTKWPEGVIGKSRAYGIGQTELTAANHSYTVVKVNPDNDTIESPSNFWTSAAEEHCFVCRIGRKSAVRGAIVMYSKTLKTVLPTQISAIEGMAAIAGTALRTAMVQAELAENERHYRDLVGGLPILVGITDENFTFLQVNEAFEQLGVNQLDVGETSVSDIFGHEAAARLRRNLFYNDDTTTSCEALIPVPGGEDNYYLLQANRRQDGHPGFYIVALNIDERKKTEVLNKTISEELDHRVKNIIALINSIAFLTSQHTDNIDDFLDTFEDRLSMLGRTHSILAGTKWNGATVYDIVAAEISPFADVNSDRIRIDQTRFDLDVKGVQVIALVIHELTTNAIKYGALSVQSGILNVNWSQTSDDLIINWTESNVIGTKDSDHKGAGTQVIHSTIERQLGGRVERNFTDDGISYQFVIPLIKITKQSDD</sequence>
<keyword evidence="4" id="KW-0808">Transferase</keyword>
<evidence type="ECO:0000256" key="6">
    <source>
        <dbReference type="ARBA" id="ARBA00022777"/>
    </source>
</evidence>
<evidence type="ECO:0000256" key="5">
    <source>
        <dbReference type="ARBA" id="ARBA00022741"/>
    </source>
</evidence>
<dbReference type="AlphaFoldDB" id="A0A251WVG4"/>
<dbReference type="SUPFAM" id="SSF55785">
    <property type="entry name" value="PYP-like sensor domain (PAS domain)"/>
    <property type="match status" value="1"/>
</dbReference>
<proteinExistence type="predicted"/>
<dbReference type="InterPro" id="IPR000014">
    <property type="entry name" value="PAS"/>
</dbReference>
<dbReference type="EC" id="2.7.13.3" evidence="2"/>
<evidence type="ECO:0000256" key="4">
    <source>
        <dbReference type="ARBA" id="ARBA00022679"/>
    </source>
</evidence>